<feature type="domain" description="HTH marR-type" evidence="5">
    <location>
        <begin position="22"/>
        <end position="81"/>
    </location>
</feature>
<dbReference type="EMBL" id="JBHSRS010000001">
    <property type="protein sequence ID" value="MFC6279681.1"/>
    <property type="molecule type" value="Genomic_DNA"/>
</dbReference>
<sequence length="220" mass="24782">MNLAPLTQRFVLHFGEMGSRWGINRTVGQIYALLYVSPRALNADDIGEALGFSRSNVSMGLKELQSWNLVRLQHLPNDRREYFQAPEDVWAIFRTLAEERRKREIDPTLSMLRDALMEQPAHEDDIHAQARMKQMHDLIELMTGWLADVQKMDSATLVSLMKMGAKVAKLLEVKDKLTGRVVAGLTGRPTQDTMAAQPSGVADHKPAGRIFDNTNDKEGN</sequence>
<comment type="caution">
    <text evidence="6">The sequence shown here is derived from an EMBL/GenBank/DDBJ whole genome shotgun (WGS) entry which is preliminary data.</text>
</comment>
<keyword evidence="3" id="KW-0804">Transcription</keyword>
<evidence type="ECO:0000256" key="2">
    <source>
        <dbReference type="ARBA" id="ARBA00023125"/>
    </source>
</evidence>
<dbReference type="InterPro" id="IPR036388">
    <property type="entry name" value="WH-like_DNA-bd_sf"/>
</dbReference>
<keyword evidence="1" id="KW-0805">Transcription regulation</keyword>
<evidence type="ECO:0000256" key="4">
    <source>
        <dbReference type="SAM" id="MobiDB-lite"/>
    </source>
</evidence>
<dbReference type="PANTHER" id="PTHR38465:SF1">
    <property type="entry name" value="HTH-TYPE TRANSCRIPTIONAL REGULATOR MJ1563-RELATED"/>
    <property type="match status" value="1"/>
</dbReference>
<proteinExistence type="predicted"/>
<dbReference type="PANTHER" id="PTHR38465">
    <property type="entry name" value="HTH-TYPE TRANSCRIPTIONAL REGULATOR MJ1563-RELATED"/>
    <property type="match status" value="1"/>
</dbReference>
<dbReference type="Gene3D" id="1.10.10.10">
    <property type="entry name" value="Winged helix-like DNA-binding domain superfamily/Winged helix DNA-binding domain"/>
    <property type="match status" value="1"/>
</dbReference>
<evidence type="ECO:0000313" key="6">
    <source>
        <dbReference type="EMBL" id="MFC6279681.1"/>
    </source>
</evidence>
<organism evidence="6 7">
    <name type="scientific">Polaromonas aquatica</name>
    <dbReference type="NCBI Taxonomy" id="332657"/>
    <lineage>
        <taxon>Bacteria</taxon>
        <taxon>Pseudomonadati</taxon>
        <taxon>Pseudomonadota</taxon>
        <taxon>Betaproteobacteria</taxon>
        <taxon>Burkholderiales</taxon>
        <taxon>Comamonadaceae</taxon>
        <taxon>Polaromonas</taxon>
    </lineage>
</organism>
<gene>
    <name evidence="6" type="ORF">ACFQND_00315</name>
</gene>
<reference evidence="7" key="1">
    <citation type="journal article" date="2019" name="Int. J. Syst. Evol. Microbiol.">
        <title>The Global Catalogue of Microorganisms (GCM) 10K type strain sequencing project: providing services to taxonomists for standard genome sequencing and annotation.</title>
        <authorList>
            <consortium name="The Broad Institute Genomics Platform"/>
            <consortium name="The Broad Institute Genome Sequencing Center for Infectious Disease"/>
            <person name="Wu L."/>
            <person name="Ma J."/>
        </authorList>
    </citation>
    <scope>NUCLEOTIDE SEQUENCE [LARGE SCALE GENOMIC DNA]</scope>
    <source>
        <strain evidence="7">CCUG 39402</strain>
    </source>
</reference>
<evidence type="ECO:0000259" key="5">
    <source>
        <dbReference type="Pfam" id="PF12802"/>
    </source>
</evidence>
<feature type="region of interest" description="Disordered" evidence="4">
    <location>
        <begin position="188"/>
        <end position="220"/>
    </location>
</feature>
<name>A0ABW1TT73_9BURK</name>
<dbReference type="Pfam" id="PF12802">
    <property type="entry name" value="MarR_2"/>
    <property type="match status" value="1"/>
</dbReference>
<dbReference type="InterPro" id="IPR000835">
    <property type="entry name" value="HTH_MarR-typ"/>
</dbReference>
<evidence type="ECO:0000256" key="1">
    <source>
        <dbReference type="ARBA" id="ARBA00023015"/>
    </source>
</evidence>
<dbReference type="Proteomes" id="UP001596270">
    <property type="component" value="Unassembled WGS sequence"/>
</dbReference>
<dbReference type="SUPFAM" id="SSF46785">
    <property type="entry name" value="Winged helix' DNA-binding domain"/>
    <property type="match status" value="1"/>
</dbReference>
<keyword evidence="7" id="KW-1185">Reference proteome</keyword>
<dbReference type="RefSeq" id="WP_371434725.1">
    <property type="nucleotide sequence ID" value="NZ_JBHSRS010000001.1"/>
</dbReference>
<dbReference type="InterPro" id="IPR052362">
    <property type="entry name" value="HTH-GbsR_regulator"/>
</dbReference>
<protein>
    <submittedName>
        <fullName evidence="6">GbsR/MarR family transcriptional regulator</fullName>
    </submittedName>
</protein>
<evidence type="ECO:0000256" key="3">
    <source>
        <dbReference type="ARBA" id="ARBA00023163"/>
    </source>
</evidence>
<dbReference type="InterPro" id="IPR036390">
    <property type="entry name" value="WH_DNA-bd_sf"/>
</dbReference>
<evidence type="ECO:0000313" key="7">
    <source>
        <dbReference type="Proteomes" id="UP001596270"/>
    </source>
</evidence>
<dbReference type="CDD" id="cd00090">
    <property type="entry name" value="HTH_ARSR"/>
    <property type="match status" value="1"/>
</dbReference>
<dbReference type="InterPro" id="IPR011991">
    <property type="entry name" value="ArsR-like_HTH"/>
</dbReference>
<accession>A0ABW1TT73</accession>
<keyword evidence="2" id="KW-0238">DNA-binding</keyword>